<dbReference type="GO" id="GO:0009073">
    <property type="term" value="P:aromatic amino acid family biosynthetic process"/>
    <property type="evidence" value="ECO:0007669"/>
    <property type="project" value="UniProtKB-KW"/>
</dbReference>
<proteinExistence type="inferred from homology"/>
<evidence type="ECO:0000256" key="4">
    <source>
        <dbReference type="ARBA" id="ARBA00022857"/>
    </source>
</evidence>
<dbReference type="PANTHER" id="PTHR21089">
    <property type="entry name" value="SHIKIMATE DEHYDROGENASE"/>
    <property type="match status" value="1"/>
</dbReference>
<dbReference type="GO" id="GO:0008652">
    <property type="term" value="P:amino acid biosynthetic process"/>
    <property type="evidence" value="ECO:0007669"/>
    <property type="project" value="UniProtKB-KW"/>
</dbReference>
<dbReference type="Pfam" id="PF18317">
    <property type="entry name" value="SDH_C"/>
    <property type="match status" value="1"/>
</dbReference>
<dbReference type="SUPFAM" id="SSF51735">
    <property type="entry name" value="NAD(P)-binding Rossmann-fold domains"/>
    <property type="match status" value="1"/>
</dbReference>
<dbReference type="HAMAP" id="MF_00222">
    <property type="entry name" value="Shikimate_DH_AroE"/>
    <property type="match status" value="1"/>
</dbReference>
<feature type="binding site" evidence="8">
    <location>
        <position position="218"/>
    </location>
    <ligand>
        <name>NADP(+)</name>
        <dbReference type="ChEBI" id="CHEBI:58349"/>
    </ligand>
</feature>
<feature type="domain" description="SDH C-terminal" evidence="11">
    <location>
        <begin position="241"/>
        <end position="264"/>
    </location>
</feature>
<feature type="binding site" evidence="8">
    <location>
        <position position="81"/>
    </location>
    <ligand>
        <name>NADP(+)</name>
        <dbReference type="ChEBI" id="CHEBI:58349"/>
    </ligand>
</feature>
<dbReference type="Pfam" id="PF08501">
    <property type="entry name" value="Shikimate_dh_N"/>
    <property type="match status" value="1"/>
</dbReference>
<dbReference type="Gene3D" id="3.40.50.720">
    <property type="entry name" value="NAD(P)-binding Rossmann-like Domain"/>
    <property type="match status" value="1"/>
</dbReference>
<feature type="binding site" evidence="8">
    <location>
        <position position="105"/>
    </location>
    <ligand>
        <name>shikimate</name>
        <dbReference type="ChEBI" id="CHEBI:36208"/>
    </ligand>
</feature>
<dbReference type="EMBL" id="JACETM010000004">
    <property type="protein sequence ID" value="MBA4723753.1"/>
    <property type="molecule type" value="Genomic_DNA"/>
</dbReference>
<evidence type="ECO:0000313" key="13">
    <source>
        <dbReference type="Proteomes" id="UP000585327"/>
    </source>
</evidence>
<dbReference type="GO" id="GO:0005829">
    <property type="term" value="C:cytosol"/>
    <property type="evidence" value="ECO:0007669"/>
    <property type="project" value="TreeGrafter"/>
</dbReference>
<keyword evidence="6 8" id="KW-0057">Aromatic amino acid biosynthesis</keyword>
<keyword evidence="4 8" id="KW-0521">NADP</keyword>
<evidence type="ECO:0000256" key="1">
    <source>
        <dbReference type="ARBA" id="ARBA00004871"/>
    </source>
</evidence>
<dbReference type="CDD" id="cd01065">
    <property type="entry name" value="NAD_bind_Shikimate_DH"/>
    <property type="match status" value="1"/>
</dbReference>
<dbReference type="InterPro" id="IPR041121">
    <property type="entry name" value="SDH_C"/>
</dbReference>
<evidence type="ECO:0000259" key="10">
    <source>
        <dbReference type="Pfam" id="PF08501"/>
    </source>
</evidence>
<protein>
    <recommendedName>
        <fullName evidence="2 8">Shikimate dehydrogenase (NADP(+))</fullName>
        <shortName evidence="8">SDH</shortName>
        <ecNumber evidence="2 8">1.1.1.25</ecNumber>
    </recommendedName>
</protein>
<comment type="catalytic activity">
    <reaction evidence="7 8">
        <text>shikimate + NADP(+) = 3-dehydroshikimate + NADPH + H(+)</text>
        <dbReference type="Rhea" id="RHEA:17737"/>
        <dbReference type="ChEBI" id="CHEBI:15378"/>
        <dbReference type="ChEBI" id="CHEBI:16630"/>
        <dbReference type="ChEBI" id="CHEBI:36208"/>
        <dbReference type="ChEBI" id="CHEBI:57783"/>
        <dbReference type="ChEBI" id="CHEBI:58349"/>
        <dbReference type="EC" id="1.1.1.25"/>
    </reaction>
</comment>
<dbReference type="NCBIfam" id="NF001310">
    <property type="entry name" value="PRK00258.1-2"/>
    <property type="match status" value="1"/>
</dbReference>
<keyword evidence="5 8" id="KW-0560">Oxidoreductase</keyword>
<dbReference type="InterPro" id="IPR036291">
    <property type="entry name" value="NAD(P)-bd_dom_sf"/>
</dbReference>
<feature type="binding site" evidence="8">
    <location>
        <position position="241"/>
    </location>
    <ligand>
        <name>NADP(+)</name>
        <dbReference type="ChEBI" id="CHEBI:58349"/>
    </ligand>
</feature>
<evidence type="ECO:0000256" key="3">
    <source>
        <dbReference type="ARBA" id="ARBA00022605"/>
    </source>
</evidence>
<dbReference type="Pfam" id="PF01488">
    <property type="entry name" value="Shikimate_DH"/>
    <property type="match status" value="1"/>
</dbReference>
<dbReference type="InterPro" id="IPR006151">
    <property type="entry name" value="Shikm_DH/Glu-tRNA_Rdtase"/>
</dbReference>
<feature type="domain" description="Shikimate dehydrogenase substrate binding N-terminal" evidence="10">
    <location>
        <begin position="9"/>
        <end position="92"/>
    </location>
</feature>
<dbReference type="GO" id="GO:0019632">
    <property type="term" value="P:shikimate metabolic process"/>
    <property type="evidence" value="ECO:0007669"/>
    <property type="project" value="InterPro"/>
</dbReference>
<evidence type="ECO:0000313" key="12">
    <source>
        <dbReference type="EMBL" id="MBA4723753.1"/>
    </source>
</evidence>
<keyword evidence="3 8" id="KW-0028">Amino-acid biosynthesis</keyword>
<dbReference type="AlphaFoldDB" id="A0A838YQL4"/>
<feature type="domain" description="Quinate/shikimate 5-dehydrogenase/glutamyl-tRNA reductase" evidence="9">
    <location>
        <begin position="119"/>
        <end position="167"/>
    </location>
</feature>
<dbReference type="UniPathway" id="UPA00053">
    <property type="reaction ID" value="UER00087"/>
</dbReference>
<dbReference type="EC" id="1.1.1.25" evidence="2 8"/>
<dbReference type="GO" id="GO:0009423">
    <property type="term" value="P:chorismate biosynthetic process"/>
    <property type="evidence" value="ECO:0007669"/>
    <property type="project" value="UniProtKB-UniRule"/>
</dbReference>
<comment type="function">
    <text evidence="8">Involved in the biosynthesis of the chorismate, which leads to the biosynthesis of aromatic amino acids. Catalyzes the reversible NADPH linked reduction of 3-dehydroshikimate (DHSA) to yield shikimate (SA).</text>
</comment>
<feature type="binding site" evidence="8">
    <location>
        <position position="90"/>
    </location>
    <ligand>
        <name>shikimate</name>
        <dbReference type="ChEBI" id="CHEBI:36208"/>
    </ligand>
</feature>
<dbReference type="Gene3D" id="3.40.50.10860">
    <property type="entry name" value="Leucine Dehydrogenase, chain A, domain 1"/>
    <property type="match status" value="1"/>
</dbReference>
<evidence type="ECO:0000256" key="7">
    <source>
        <dbReference type="ARBA" id="ARBA00049442"/>
    </source>
</evidence>
<comment type="caution">
    <text evidence="8">Lacks conserved residue(s) required for the propagation of feature annotation.</text>
</comment>
<name>A0A838YQL4_9GAMM</name>
<dbReference type="InterPro" id="IPR013708">
    <property type="entry name" value="Shikimate_DH-bd_N"/>
</dbReference>
<feature type="binding site" evidence="8">
    <location>
        <position position="220"/>
    </location>
    <ligand>
        <name>shikimate</name>
        <dbReference type="ChEBI" id="CHEBI:36208"/>
    </ligand>
</feature>
<feature type="binding site" evidence="8">
    <location>
        <begin position="153"/>
        <end position="158"/>
    </location>
    <ligand>
        <name>NADP(+)</name>
        <dbReference type="ChEBI" id="CHEBI:58349"/>
    </ligand>
</feature>
<evidence type="ECO:0000259" key="9">
    <source>
        <dbReference type="Pfam" id="PF01488"/>
    </source>
</evidence>
<comment type="subunit">
    <text evidence="8">Homodimer.</text>
</comment>
<comment type="caution">
    <text evidence="12">The sequence shown here is derived from an EMBL/GenBank/DDBJ whole genome shotgun (WGS) entry which is preliminary data.</text>
</comment>
<comment type="similarity">
    <text evidence="8">Belongs to the shikimate dehydrogenase family.</text>
</comment>
<dbReference type="GO" id="GO:0004764">
    <property type="term" value="F:shikimate 3-dehydrogenase (NADP+) activity"/>
    <property type="evidence" value="ECO:0007669"/>
    <property type="project" value="UniProtKB-UniRule"/>
</dbReference>
<dbReference type="PANTHER" id="PTHR21089:SF1">
    <property type="entry name" value="BIFUNCTIONAL 3-DEHYDROQUINATE DEHYDRATASE_SHIKIMATE DEHYDROGENASE, CHLOROPLASTIC"/>
    <property type="match status" value="1"/>
</dbReference>
<accession>A0A838YQL4</accession>
<evidence type="ECO:0000256" key="8">
    <source>
        <dbReference type="HAMAP-Rule" id="MF_00222"/>
    </source>
</evidence>
<reference evidence="12 13" key="1">
    <citation type="submission" date="2020-06" db="EMBL/GenBank/DDBJ databases">
        <title>Dysbiosis in marine aquaculture revealed through microbiome analysis: reverse ecology for environmental sustainability.</title>
        <authorList>
            <person name="Haro-Moreno J.M."/>
            <person name="Coutinho F.H."/>
            <person name="Zaragoza-Solas A."/>
            <person name="Picazo A."/>
            <person name="Almagro-Moreno S."/>
            <person name="Lopez-Perez M."/>
        </authorList>
    </citation>
    <scope>NUCLEOTIDE SEQUENCE [LARGE SCALE GENOMIC DNA]</scope>
    <source>
        <strain evidence="12">MCMED-G42</strain>
    </source>
</reference>
<evidence type="ECO:0000256" key="2">
    <source>
        <dbReference type="ARBA" id="ARBA00012962"/>
    </source>
</evidence>
<dbReference type="GO" id="GO:0050661">
    <property type="term" value="F:NADP binding"/>
    <property type="evidence" value="ECO:0007669"/>
    <property type="project" value="InterPro"/>
</dbReference>
<feature type="active site" description="Proton acceptor" evidence="8">
    <location>
        <position position="69"/>
    </location>
</feature>
<dbReference type="Proteomes" id="UP000585327">
    <property type="component" value="Unassembled WGS sequence"/>
</dbReference>
<dbReference type="InterPro" id="IPR011342">
    <property type="entry name" value="Shikimate_DH"/>
</dbReference>
<feature type="binding site" evidence="8">
    <location>
        <begin position="17"/>
        <end position="19"/>
    </location>
    <ligand>
        <name>shikimate</name>
        <dbReference type="ChEBI" id="CHEBI:36208"/>
    </ligand>
</feature>
<dbReference type="InterPro" id="IPR046346">
    <property type="entry name" value="Aminoacid_DH-like_N_sf"/>
</dbReference>
<dbReference type="SUPFAM" id="SSF53223">
    <property type="entry name" value="Aminoacid dehydrogenase-like, N-terminal domain"/>
    <property type="match status" value="1"/>
</dbReference>
<dbReference type="InterPro" id="IPR022893">
    <property type="entry name" value="Shikimate_DH_fam"/>
</dbReference>
<feature type="binding site" evidence="8">
    <location>
        <position position="65"/>
    </location>
    <ligand>
        <name>shikimate</name>
        <dbReference type="ChEBI" id="CHEBI:36208"/>
    </ligand>
</feature>
<evidence type="ECO:0000256" key="6">
    <source>
        <dbReference type="ARBA" id="ARBA00023141"/>
    </source>
</evidence>
<dbReference type="NCBIfam" id="TIGR00507">
    <property type="entry name" value="aroE"/>
    <property type="match status" value="1"/>
</dbReference>
<evidence type="ECO:0000259" key="11">
    <source>
        <dbReference type="Pfam" id="PF18317"/>
    </source>
</evidence>
<organism evidence="12 13">
    <name type="scientific">SAR86 cluster bacterium</name>
    <dbReference type="NCBI Taxonomy" id="2030880"/>
    <lineage>
        <taxon>Bacteria</taxon>
        <taxon>Pseudomonadati</taxon>
        <taxon>Pseudomonadota</taxon>
        <taxon>Gammaproteobacteria</taxon>
        <taxon>SAR86 cluster</taxon>
    </lineage>
</organism>
<gene>
    <name evidence="8 12" type="primary">aroE</name>
    <name evidence="12" type="ORF">H2021_00905</name>
</gene>
<comment type="pathway">
    <text evidence="1 8">Metabolic intermediate biosynthesis; chorismate biosynthesis; chorismate from D-erythrose 4-phosphate and phosphoenolpyruvate: step 4/7.</text>
</comment>
<sequence>MSKIFKLGVVGNPIEHSLSPFIHSRFARNENISISYEAFKVEENNFNSFIKEFFSHKESLGLNITLPFKKSAAQLEGKISEEAKIIAAVNTIKKESRSLYLDSTDGAGFIDDLKSKGVAIKNQKIMIIGAGAASESILYKIIEEKPEQITISNRTEDRAVSLVKKYKLLFSDIDINVATNDQGDTSPDLIINGSSAGLTGQFSVPYLTTHKDQVFYDLNYSLEVTPFCDWAKAISPNVYDGIGMLVNQAAYSFNNWFGVKPNTDKALIDLKSL</sequence>
<feature type="binding site" evidence="8">
    <location>
        <position position="248"/>
    </location>
    <ligand>
        <name>shikimate</name>
        <dbReference type="ChEBI" id="CHEBI:36208"/>
    </ligand>
</feature>
<evidence type="ECO:0000256" key="5">
    <source>
        <dbReference type="ARBA" id="ARBA00023002"/>
    </source>
</evidence>